<proteinExistence type="predicted"/>
<comment type="caution">
    <text evidence="1">The sequence shown here is derived from an EMBL/GenBank/DDBJ whole genome shotgun (WGS) entry which is preliminary data.</text>
</comment>
<organism evidence="1 2">
    <name type="scientific">Candidatus Kaiserbacteria bacterium RIFCSPLOWO2_01_FULL_53_17</name>
    <dbReference type="NCBI Taxonomy" id="1798511"/>
    <lineage>
        <taxon>Bacteria</taxon>
        <taxon>Candidatus Kaiseribacteriota</taxon>
    </lineage>
</organism>
<sequence>MTKTISLVLKKISKLPLATQDEIGFEILDRIAAWEELREKIAVGIRELDAGLGRPLNRKTLIAEFRKRHAKRKK</sequence>
<reference evidence="1 2" key="1">
    <citation type="journal article" date="2016" name="Nat. Commun.">
        <title>Thousands of microbial genomes shed light on interconnected biogeochemical processes in an aquifer system.</title>
        <authorList>
            <person name="Anantharaman K."/>
            <person name="Brown C.T."/>
            <person name="Hug L.A."/>
            <person name="Sharon I."/>
            <person name="Castelle C.J."/>
            <person name="Probst A.J."/>
            <person name="Thomas B.C."/>
            <person name="Singh A."/>
            <person name="Wilkins M.J."/>
            <person name="Karaoz U."/>
            <person name="Brodie E.L."/>
            <person name="Williams K.H."/>
            <person name="Hubbard S.S."/>
            <person name="Banfield J.F."/>
        </authorList>
    </citation>
    <scope>NUCLEOTIDE SEQUENCE [LARGE SCALE GENOMIC DNA]</scope>
</reference>
<evidence type="ECO:0000313" key="1">
    <source>
        <dbReference type="EMBL" id="OGG73226.1"/>
    </source>
</evidence>
<name>A0A1F6EHW2_9BACT</name>
<gene>
    <name evidence="1" type="ORF">A3A38_02430</name>
</gene>
<evidence type="ECO:0008006" key="3">
    <source>
        <dbReference type="Google" id="ProtNLM"/>
    </source>
</evidence>
<dbReference type="EMBL" id="MFLY01000005">
    <property type="protein sequence ID" value="OGG73226.1"/>
    <property type="molecule type" value="Genomic_DNA"/>
</dbReference>
<dbReference type="AlphaFoldDB" id="A0A1F6EHW2"/>
<protein>
    <recommendedName>
        <fullName evidence="3">Addiction module protein</fullName>
    </recommendedName>
</protein>
<dbReference type="Proteomes" id="UP000177306">
    <property type="component" value="Unassembled WGS sequence"/>
</dbReference>
<evidence type="ECO:0000313" key="2">
    <source>
        <dbReference type="Proteomes" id="UP000177306"/>
    </source>
</evidence>
<accession>A0A1F6EHW2</accession>